<evidence type="ECO:0000313" key="2">
    <source>
        <dbReference type="Proteomes" id="UP000585437"/>
    </source>
</evidence>
<sequence length="214" mass="23184">MAKLMQTIRACSKYDTKASDRPMGADTLQAWSFFQAWLRSPLRIAAIAPSGLALAKLITSEISSDTGPVIELGPGTGAFTRAIIGRGVPQTELALIEFEPKFAVALRSRYPQATIFRMDATRLSSIELFDRRLAGAIVSGLPLLSMSPLQVTRILTAAFQKMSPGGGFYQFTYGLRCPVPAKVLSRLGLKAVRIGGTLANIPPAAVYRIRKIEQ</sequence>
<proteinExistence type="predicted"/>
<keyword evidence="1" id="KW-0808">Transferase</keyword>
<dbReference type="InterPro" id="IPR029063">
    <property type="entry name" value="SAM-dependent_MTases_sf"/>
</dbReference>
<dbReference type="GO" id="GO:0032259">
    <property type="term" value="P:methylation"/>
    <property type="evidence" value="ECO:0007669"/>
    <property type="project" value="UniProtKB-KW"/>
</dbReference>
<dbReference type="SUPFAM" id="SSF53335">
    <property type="entry name" value="S-adenosyl-L-methionine-dependent methyltransferases"/>
    <property type="match status" value="1"/>
</dbReference>
<name>A0A7X0MT44_9HYPH</name>
<dbReference type="RefSeq" id="WP_246454144.1">
    <property type="nucleotide sequence ID" value="NZ_JACHBU010000009.1"/>
</dbReference>
<accession>A0A7X0MT44</accession>
<dbReference type="CDD" id="cd02440">
    <property type="entry name" value="AdoMet_MTases"/>
    <property type="match status" value="1"/>
</dbReference>
<dbReference type="AlphaFoldDB" id="A0A7X0MT44"/>
<dbReference type="Gene3D" id="3.40.50.150">
    <property type="entry name" value="Vaccinia Virus protein VP39"/>
    <property type="match status" value="1"/>
</dbReference>
<gene>
    <name evidence="1" type="ORF">F4695_004023</name>
</gene>
<dbReference type="Proteomes" id="UP000585437">
    <property type="component" value="Unassembled WGS sequence"/>
</dbReference>
<dbReference type="GO" id="GO:0008168">
    <property type="term" value="F:methyltransferase activity"/>
    <property type="evidence" value="ECO:0007669"/>
    <property type="project" value="UniProtKB-KW"/>
</dbReference>
<dbReference type="FunFam" id="3.40.50.150:FF:000346">
    <property type="entry name" value="Phospholipid N-methyltransferase"/>
    <property type="match status" value="1"/>
</dbReference>
<keyword evidence="1" id="KW-0489">Methyltransferase</keyword>
<reference evidence="1 2" key="1">
    <citation type="submission" date="2020-08" db="EMBL/GenBank/DDBJ databases">
        <title>The Agave Microbiome: Exploring the role of microbial communities in plant adaptations to desert environments.</title>
        <authorList>
            <person name="Partida-Martinez L.P."/>
        </authorList>
    </citation>
    <scope>NUCLEOTIDE SEQUENCE [LARGE SCALE GENOMIC DNA]</scope>
    <source>
        <strain evidence="1 2">AS3.12</strain>
    </source>
</reference>
<evidence type="ECO:0000313" key="1">
    <source>
        <dbReference type="EMBL" id="MBB6510632.1"/>
    </source>
</evidence>
<organism evidence="1 2">
    <name type="scientific">Rhizobium soli</name>
    <dbReference type="NCBI Taxonomy" id="424798"/>
    <lineage>
        <taxon>Bacteria</taxon>
        <taxon>Pseudomonadati</taxon>
        <taxon>Pseudomonadota</taxon>
        <taxon>Alphaproteobacteria</taxon>
        <taxon>Hyphomicrobiales</taxon>
        <taxon>Rhizobiaceae</taxon>
        <taxon>Rhizobium/Agrobacterium group</taxon>
        <taxon>Rhizobium</taxon>
    </lineage>
</organism>
<keyword evidence="2" id="KW-1185">Reference proteome</keyword>
<dbReference type="EMBL" id="JACHBU010000009">
    <property type="protein sequence ID" value="MBB6510632.1"/>
    <property type="molecule type" value="Genomic_DNA"/>
</dbReference>
<comment type="caution">
    <text evidence="1">The sequence shown here is derived from an EMBL/GenBank/DDBJ whole genome shotgun (WGS) entry which is preliminary data.</text>
</comment>
<protein>
    <submittedName>
        <fullName evidence="1">Phospholipid N-methyltransferase</fullName>
    </submittedName>
</protein>